<dbReference type="PROSITE" id="PS50144">
    <property type="entry name" value="MATH"/>
    <property type="match status" value="1"/>
</dbReference>
<dbReference type="InterPro" id="IPR050804">
    <property type="entry name" value="MCC"/>
</dbReference>
<proteinExistence type="predicted"/>
<evidence type="ECO:0000313" key="3">
    <source>
        <dbReference type="EMBL" id="KAK9912377.1"/>
    </source>
</evidence>
<protein>
    <recommendedName>
        <fullName evidence="2">MATH domain-containing protein</fullName>
    </recommendedName>
</protein>
<feature type="domain" description="MATH" evidence="2">
    <location>
        <begin position="10"/>
        <end position="136"/>
    </location>
</feature>
<dbReference type="SMART" id="SM00061">
    <property type="entry name" value="MATH"/>
    <property type="match status" value="1"/>
</dbReference>
<evidence type="ECO:0000313" key="4">
    <source>
        <dbReference type="Proteomes" id="UP001457282"/>
    </source>
</evidence>
<dbReference type="SUPFAM" id="SSF49599">
    <property type="entry name" value="TRAF domain-like"/>
    <property type="match status" value="1"/>
</dbReference>
<dbReference type="Pfam" id="PF22486">
    <property type="entry name" value="MATH_2"/>
    <property type="match status" value="1"/>
</dbReference>
<evidence type="ECO:0000259" key="2">
    <source>
        <dbReference type="PROSITE" id="PS50144"/>
    </source>
</evidence>
<dbReference type="PANTHER" id="PTHR46236">
    <property type="entry name" value="TRAF-LIKE SUPERFAMILY PROTEIN"/>
    <property type="match status" value="1"/>
</dbReference>
<keyword evidence="4" id="KW-1185">Reference proteome</keyword>
<dbReference type="Proteomes" id="UP001457282">
    <property type="component" value="Unassembled WGS sequence"/>
</dbReference>
<comment type="caution">
    <text evidence="3">The sequence shown here is derived from an EMBL/GenBank/DDBJ whole genome shotgun (WGS) entry which is preliminary data.</text>
</comment>
<sequence length="161" mass="18662">MTNEEDHLLFGIFIWKIDQFSNLVAKTYYSDVFVIGGFKWRISIFPKGNNEKEHLSMYLEASDSSTLTSGLSRFAKLSLTVVNQLDRNKSITKYTKHEFTAVEKDWDFTKLMPLSNIHDPSTGYLVDDNVIVEAEVSIRKGDVKILEKETRDLIDFKVWEE</sequence>
<dbReference type="Gene3D" id="2.60.210.10">
    <property type="entry name" value="Apoptosis, Tumor Necrosis Factor Receptor Associated Protein 2, Chain A"/>
    <property type="match status" value="1"/>
</dbReference>
<accession>A0AAW1VWF0</accession>
<keyword evidence="1" id="KW-0175">Coiled coil</keyword>
<name>A0AAW1VWF0_RUBAR</name>
<dbReference type="InterPro" id="IPR008974">
    <property type="entry name" value="TRAF-like"/>
</dbReference>
<dbReference type="InterPro" id="IPR002083">
    <property type="entry name" value="MATH/TRAF_dom"/>
</dbReference>
<reference evidence="3 4" key="1">
    <citation type="journal article" date="2023" name="G3 (Bethesda)">
        <title>A chromosome-length genome assembly and annotation of blackberry (Rubus argutus, cv. 'Hillquist').</title>
        <authorList>
            <person name="Bruna T."/>
            <person name="Aryal R."/>
            <person name="Dudchenko O."/>
            <person name="Sargent D.J."/>
            <person name="Mead D."/>
            <person name="Buti M."/>
            <person name="Cavallini A."/>
            <person name="Hytonen T."/>
            <person name="Andres J."/>
            <person name="Pham M."/>
            <person name="Weisz D."/>
            <person name="Mascagni F."/>
            <person name="Usai G."/>
            <person name="Natali L."/>
            <person name="Bassil N."/>
            <person name="Fernandez G.E."/>
            <person name="Lomsadze A."/>
            <person name="Armour M."/>
            <person name="Olukolu B."/>
            <person name="Poorten T."/>
            <person name="Britton C."/>
            <person name="Davik J."/>
            <person name="Ashrafi H."/>
            <person name="Aiden E.L."/>
            <person name="Borodovsky M."/>
            <person name="Worthington M."/>
        </authorList>
    </citation>
    <scope>NUCLEOTIDE SEQUENCE [LARGE SCALE GENOMIC DNA]</scope>
    <source>
        <strain evidence="3">PI 553951</strain>
    </source>
</reference>
<gene>
    <name evidence="3" type="ORF">M0R45_036244</name>
</gene>
<dbReference type="AlphaFoldDB" id="A0AAW1VWF0"/>
<evidence type="ECO:0000256" key="1">
    <source>
        <dbReference type="ARBA" id="ARBA00023054"/>
    </source>
</evidence>
<dbReference type="PANTHER" id="PTHR46236:SF35">
    <property type="entry name" value="MATH DOMAIN-CONTAINING PROTEIN"/>
    <property type="match status" value="1"/>
</dbReference>
<dbReference type="FunFam" id="2.60.210.10:FF:000005">
    <property type="entry name" value="Ubiquitin carboxyl-terminal hydrolase 13"/>
    <property type="match status" value="1"/>
</dbReference>
<organism evidence="3 4">
    <name type="scientific">Rubus argutus</name>
    <name type="common">Southern blackberry</name>
    <dbReference type="NCBI Taxonomy" id="59490"/>
    <lineage>
        <taxon>Eukaryota</taxon>
        <taxon>Viridiplantae</taxon>
        <taxon>Streptophyta</taxon>
        <taxon>Embryophyta</taxon>
        <taxon>Tracheophyta</taxon>
        <taxon>Spermatophyta</taxon>
        <taxon>Magnoliopsida</taxon>
        <taxon>eudicotyledons</taxon>
        <taxon>Gunneridae</taxon>
        <taxon>Pentapetalae</taxon>
        <taxon>rosids</taxon>
        <taxon>fabids</taxon>
        <taxon>Rosales</taxon>
        <taxon>Rosaceae</taxon>
        <taxon>Rosoideae</taxon>
        <taxon>Rosoideae incertae sedis</taxon>
        <taxon>Rubus</taxon>
    </lineage>
</organism>
<dbReference type="CDD" id="cd00121">
    <property type="entry name" value="MATH"/>
    <property type="match status" value="1"/>
</dbReference>
<dbReference type="EMBL" id="JBEDUW010000007">
    <property type="protein sequence ID" value="KAK9912377.1"/>
    <property type="molecule type" value="Genomic_DNA"/>
</dbReference>